<accession>A0A2H5U6J5</accession>
<organism evidence="1 2">
    <name type="scientific">Rhizophagus irregularis (strain DAOM 181602 / DAOM 197198 / MUCL 43194)</name>
    <name type="common">Arbuscular mycorrhizal fungus</name>
    <name type="synonym">Glomus intraradices</name>
    <dbReference type="NCBI Taxonomy" id="747089"/>
    <lineage>
        <taxon>Eukaryota</taxon>
        <taxon>Fungi</taxon>
        <taxon>Fungi incertae sedis</taxon>
        <taxon>Mucoromycota</taxon>
        <taxon>Glomeromycotina</taxon>
        <taxon>Glomeromycetes</taxon>
        <taxon>Glomerales</taxon>
        <taxon>Glomeraceae</taxon>
        <taxon>Rhizophagus</taxon>
    </lineage>
</organism>
<gene>
    <name evidence="1" type="ORF">GLOIN_2v1775990</name>
</gene>
<protein>
    <submittedName>
        <fullName evidence="1">Uncharacterized protein</fullName>
    </submittedName>
</protein>
<dbReference type="VEuPathDB" id="FungiDB:RhiirFUN_016248"/>
<evidence type="ECO:0000313" key="1">
    <source>
        <dbReference type="EMBL" id="POG70374.1"/>
    </source>
</evidence>
<dbReference type="Proteomes" id="UP000018888">
    <property type="component" value="Unassembled WGS sequence"/>
</dbReference>
<sequence length="160" mass="18670">MKSIVNYLALLAKYPKLHKLLEFASSINPTHEEYFYAFDEALETSSVKYIKFIILTERKRMDLLFGEFIGDRVVDGRYELFWGLVNSLLTAFDLPNPTSLPLFQNCKELTENGYAKLFSCYSKGEERLVQIYRQEVLKIDPINTKGRRASCNQNKKYKNC</sequence>
<proteinExistence type="predicted"/>
<reference evidence="1 2" key="2">
    <citation type="journal article" date="2018" name="New Phytol.">
        <title>High intraspecific genome diversity in the model arbuscular mycorrhizal symbiont Rhizophagus irregularis.</title>
        <authorList>
            <person name="Chen E.C.H."/>
            <person name="Morin E."/>
            <person name="Beaudet D."/>
            <person name="Noel J."/>
            <person name="Yildirir G."/>
            <person name="Ndikumana S."/>
            <person name="Charron P."/>
            <person name="St-Onge C."/>
            <person name="Giorgi J."/>
            <person name="Kruger M."/>
            <person name="Marton T."/>
            <person name="Ropars J."/>
            <person name="Grigoriev I.V."/>
            <person name="Hainaut M."/>
            <person name="Henrissat B."/>
            <person name="Roux C."/>
            <person name="Martin F."/>
            <person name="Corradi N."/>
        </authorList>
    </citation>
    <scope>NUCLEOTIDE SEQUENCE [LARGE SCALE GENOMIC DNA]</scope>
    <source>
        <strain evidence="1 2">DAOM 197198</strain>
    </source>
</reference>
<reference evidence="1 2" key="1">
    <citation type="journal article" date="2013" name="Proc. Natl. Acad. Sci. U.S.A.">
        <title>Genome of an arbuscular mycorrhizal fungus provides insight into the oldest plant symbiosis.</title>
        <authorList>
            <person name="Tisserant E."/>
            <person name="Malbreil M."/>
            <person name="Kuo A."/>
            <person name="Kohler A."/>
            <person name="Symeonidi A."/>
            <person name="Balestrini R."/>
            <person name="Charron P."/>
            <person name="Duensing N."/>
            <person name="Frei Dit Frey N."/>
            <person name="Gianinazzi-Pearson V."/>
            <person name="Gilbert L.B."/>
            <person name="Handa Y."/>
            <person name="Herr J.R."/>
            <person name="Hijri M."/>
            <person name="Koul R."/>
            <person name="Kawaguchi M."/>
            <person name="Krajinski F."/>
            <person name="Lammers P.J."/>
            <person name="Masclaux F.G."/>
            <person name="Murat C."/>
            <person name="Morin E."/>
            <person name="Ndikumana S."/>
            <person name="Pagni M."/>
            <person name="Petitpierre D."/>
            <person name="Requena N."/>
            <person name="Rosikiewicz P."/>
            <person name="Riley R."/>
            <person name="Saito K."/>
            <person name="San Clemente H."/>
            <person name="Shapiro H."/>
            <person name="van Tuinen D."/>
            <person name="Becard G."/>
            <person name="Bonfante P."/>
            <person name="Paszkowski U."/>
            <person name="Shachar-Hill Y.Y."/>
            <person name="Tuskan G.A."/>
            <person name="Young P.W."/>
            <person name="Sanders I.R."/>
            <person name="Henrissat B."/>
            <person name="Rensing S.A."/>
            <person name="Grigoriev I.V."/>
            <person name="Corradi N."/>
            <person name="Roux C."/>
            <person name="Martin F."/>
        </authorList>
    </citation>
    <scope>NUCLEOTIDE SEQUENCE [LARGE SCALE GENOMIC DNA]</scope>
    <source>
        <strain evidence="1 2">DAOM 197198</strain>
    </source>
</reference>
<keyword evidence="2" id="KW-1185">Reference proteome</keyword>
<name>A0A2H5U6J5_RHIID</name>
<dbReference type="AlphaFoldDB" id="A0A2H5U6J5"/>
<evidence type="ECO:0000313" key="2">
    <source>
        <dbReference type="Proteomes" id="UP000018888"/>
    </source>
</evidence>
<dbReference type="EMBL" id="AUPC02000122">
    <property type="protein sequence ID" value="POG70374.1"/>
    <property type="molecule type" value="Genomic_DNA"/>
</dbReference>
<comment type="caution">
    <text evidence="1">The sequence shown here is derived from an EMBL/GenBank/DDBJ whole genome shotgun (WGS) entry which is preliminary data.</text>
</comment>